<name>A0A498IXY2_MALDO</name>
<keyword evidence="3" id="KW-1185">Reference proteome</keyword>
<dbReference type="Proteomes" id="UP000290289">
    <property type="component" value="Chromosome 10"/>
</dbReference>
<evidence type="ECO:0000259" key="1">
    <source>
        <dbReference type="Pfam" id="PF23581"/>
    </source>
</evidence>
<protein>
    <recommendedName>
        <fullName evidence="1">DUF7135 domain-containing protein</fullName>
    </recommendedName>
</protein>
<feature type="domain" description="DUF7135" evidence="1">
    <location>
        <begin position="25"/>
        <end position="93"/>
    </location>
</feature>
<reference evidence="2 3" key="1">
    <citation type="submission" date="2018-10" db="EMBL/GenBank/DDBJ databases">
        <title>A high-quality apple genome assembly.</title>
        <authorList>
            <person name="Hu J."/>
        </authorList>
    </citation>
    <scope>NUCLEOTIDE SEQUENCE [LARGE SCALE GENOMIC DNA]</scope>
    <source>
        <strain evidence="3">cv. HFTH1</strain>
        <tissue evidence="2">Young leaf</tissue>
    </source>
</reference>
<comment type="caution">
    <text evidence="2">The sequence shown here is derived from an EMBL/GenBank/DDBJ whole genome shotgun (WGS) entry which is preliminary data.</text>
</comment>
<accession>A0A498IXY2</accession>
<evidence type="ECO:0000313" key="3">
    <source>
        <dbReference type="Proteomes" id="UP000290289"/>
    </source>
</evidence>
<dbReference type="AlphaFoldDB" id="A0A498IXY2"/>
<sequence>MRITSTTMSRMRKNINRRRMTNTTTLKALKLKYASPSSFFLVASTAQGLNAIKLYLHVGGTTLKAKWIVSEKIAYSFFKTSNVDDDPEYDDDKK</sequence>
<evidence type="ECO:0000313" key="2">
    <source>
        <dbReference type="EMBL" id="RXH88070.1"/>
    </source>
</evidence>
<proteinExistence type="predicted"/>
<gene>
    <name evidence="2" type="ORF">DVH24_042141</name>
</gene>
<dbReference type="EMBL" id="RDQH01000336">
    <property type="protein sequence ID" value="RXH88070.1"/>
    <property type="molecule type" value="Genomic_DNA"/>
</dbReference>
<organism evidence="2 3">
    <name type="scientific">Malus domestica</name>
    <name type="common">Apple</name>
    <name type="synonym">Pyrus malus</name>
    <dbReference type="NCBI Taxonomy" id="3750"/>
    <lineage>
        <taxon>Eukaryota</taxon>
        <taxon>Viridiplantae</taxon>
        <taxon>Streptophyta</taxon>
        <taxon>Embryophyta</taxon>
        <taxon>Tracheophyta</taxon>
        <taxon>Spermatophyta</taxon>
        <taxon>Magnoliopsida</taxon>
        <taxon>eudicotyledons</taxon>
        <taxon>Gunneridae</taxon>
        <taxon>Pentapetalae</taxon>
        <taxon>rosids</taxon>
        <taxon>fabids</taxon>
        <taxon>Rosales</taxon>
        <taxon>Rosaceae</taxon>
        <taxon>Amygdaloideae</taxon>
        <taxon>Maleae</taxon>
        <taxon>Malus</taxon>
    </lineage>
</organism>
<dbReference type="Pfam" id="PF23581">
    <property type="entry name" value="DUF7135"/>
    <property type="match status" value="1"/>
</dbReference>
<dbReference type="InterPro" id="IPR055559">
    <property type="entry name" value="CYPRO4_DUF7135"/>
</dbReference>